<name>A0A7W6CZI2_9HYPH</name>
<evidence type="ECO:0000259" key="7">
    <source>
        <dbReference type="PROSITE" id="PS50043"/>
    </source>
</evidence>
<dbReference type="PANTHER" id="PTHR44688:SF16">
    <property type="entry name" value="DNA-BINDING TRANSCRIPTIONAL ACTIVATOR DEVR_DOSR"/>
    <property type="match status" value="1"/>
</dbReference>
<keyword evidence="2" id="KW-0902">Two-component regulatory system</keyword>
<evidence type="ECO:0000256" key="6">
    <source>
        <dbReference type="PROSITE-ProRule" id="PRU00169"/>
    </source>
</evidence>
<dbReference type="AlphaFoldDB" id="A0A7W6CZI2"/>
<keyword evidence="5" id="KW-0804">Transcription</keyword>
<keyword evidence="4" id="KW-0238">DNA-binding</keyword>
<keyword evidence="1 6" id="KW-0597">Phosphoprotein</keyword>
<dbReference type="Proteomes" id="UP000528964">
    <property type="component" value="Unassembled WGS sequence"/>
</dbReference>
<evidence type="ECO:0000256" key="3">
    <source>
        <dbReference type="ARBA" id="ARBA00023015"/>
    </source>
</evidence>
<comment type="caution">
    <text evidence="9">The sequence shown here is derived from an EMBL/GenBank/DDBJ whole genome shotgun (WGS) entry which is preliminary data.</text>
</comment>
<keyword evidence="3" id="KW-0805">Transcription regulation</keyword>
<dbReference type="PANTHER" id="PTHR44688">
    <property type="entry name" value="DNA-BINDING TRANSCRIPTIONAL ACTIVATOR DEVR_DOSR"/>
    <property type="match status" value="1"/>
</dbReference>
<dbReference type="InterPro" id="IPR016032">
    <property type="entry name" value="Sig_transdc_resp-reg_C-effctor"/>
</dbReference>
<dbReference type="Pfam" id="PF00072">
    <property type="entry name" value="Response_reg"/>
    <property type="match status" value="1"/>
</dbReference>
<feature type="domain" description="Response regulatory" evidence="8">
    <location>
        <begin position="9"/>
        <end position="123"/>
    </location>
</feature>
<dbReference type="SUPFAM" id="SSF46894">
    <property type="entry name" value="C-terminal effector domain of the bipartite response regulators"/>
    <property type="match status" value="1"/>
</dbReference>
<dbReference type="Gene3D" id="3.40.50.2300">
    <property type="match status" value="1"/>
</dbReference>
<proteinExistence type="predicted"/>
<dbReference type="InterPro" id="IPR011006">
    <property type="entry name" value="CheY-like_superfamily"/>
</dbReference>
<dbReference type="FunFam" id="3.40.50.2300:FF:000018">
    <property type="entry name" value="DNA-binding transcriptional regulator NtrC"/>
    <property type="match status" value="1"/>
</dbReference>
<dbReference type="Pfam" id="PF00196">
    <property type="entry name" value="GerE"/>
    <property type="match status" value="1"/>
</dbReference>
<evidence type="ECO:0000313" key="9">
    <source>
        <dbReference type="EMBL" id="MBB3973222.1"/>
    </source>
</evidence>
<evidence type="ECO:0000256" key="2">
    <source>
        <dbReference type="ARBA" id="ARBA00023012"/>
    </source>
</evidence>
<dbReference type="InterPro" id="IPR036388">
    <property type="entry name" value="WH-like_DNA-bd_sf"/>
</dbReference>
<dbReference type="InterPro" id="IPR001789">
    <property type="entry name" value="Sig_transdc_resp-reg_receiver"/>
</dbReference>
<feature type="modified residue" description="4-aspartylphosphate" evidence="6">
    <location>
        <position position="58"/>
    </location>
</feature>
<evidence type="ECO:0000313" key="10">
    <source>
        <dbReference type="Proteomes" id="UP000528964"/>
    </source>
</evidence>
<reference evidence="9 10" key="1">
    <citation type="submission" date="2020-08" db="EMBL/GenBank/DDBJ databases">
        <title>Genomic Encyclopedia of Type Strains, Phase IV (KMG-IV): sequencing the most valuable type-strain genomes for metagenomic binning, comparative biology and taxonomic classification.</title>
        <authorList>
            <person name="Goeker M."/>
        </authorList>
    </citation>
    <scope>NUCLEOTIDE SEQUENCE [LARGE SCALE GENOMIC DNA]</scope>
    <source>
        <strain evidence="9 10">DSM 25481</strain>
    </source>
</reference>
<protein>
    <submittedName>
        <fullName evidence="9">FixJ family two-component response regulator</fullName>
    </submittedName>
</protein>
<dbReference type="EMBL" id="JACIDR010000002">
    <property type="protein sequence ID" value="MBB3973222.1"/>
    <property type="molecule type" value="Genomic_DNA"/>
</dbReference>
<dbReference type="SUPFAM" id="SSF52172">
    <property type="entry name" value="CheY-like"/>
    <property type="match status" value="1"/>
</dbReference>
<dbReference type="CDD" id="cd06170">
    <property type="entry name" value="LuxR_C_like"/>
    <property type="match status" value="1"/>
</dbReference>
<dbReference type="SMART" id="SM00421">
    <property type="entry name" value="HTH_LUXR"/>
    <property type="match status" value="1"/>
</dbReference>
<evidence type="ECO:0000259" key="8">
    <source>
        <dbReference type="PROSITE" id="PS50110"/>
    </source>
</evidence>
<accession>A0A7W6CZI2</accession>
<dbReference type="Gene3D" id="1.10.10.10">
    <property type="entry name" value="Winged helix-like DNA-binding domain superfamily/Winged helix DNA-binding domain"/>
    <property type="match status" value="1"/>
</dbReference>
<dbReference type="SMART" id="SM00448">
    <property type="entry name" value="REC"/>
    <property type="match status" value="1"/>
</dbReference>
<organism evidence="9 10">
    <name type="scientific">Hansschlegelia beijingensis</name>
    <dbReference type="NCBI Taxonomy" id="1133344"/>
    <lineage>
        <taxon>Bacteria</taxon>
        <taxon>Pseudomonadati</taxon>
        <taxon>Pseudomonadota</taxon>
        <taxon>Alphaproteobacteria</taxon>
        <taxon>Hyphomicrobiales</taxon>
        <taxon>Methylopilaceae</taxon>
        <taxon>Hansschlegelia</taxon>
    </lineage>
</organism>
<evidence type="ECO:0000256" key="1">
    <source>
        <dbReference type="ARBA" id="ARBA00022553"/>
    </source>
</evidence>
<sequence length="218" mass="22943">MPEVAWGGVVCVVDDDETIRDVLSAAFDADGFLPECFSDGELFLARDSQSPPACVLLDVLMPGMSGLDVLRELNARGSTSPVIMISGSADIPTAVDAIRHGALDFIEKPFDPLEVLQRVRNALAASGARADATVRSGRAGEIAGADALTPREREVLVLIAGGQSNKEAGRRLGISPRTIEVHRARIMEKLGAKNAADLVRIVMSATEGRAGPDQKTAG</sequence>
<dbReference type="GO" id="GO:0003677">
    <property type="term" value="F:DNA binding"/>
    <property type="evidence" value="ECO:0007669"/>
    <property type="project" value="UniProtKB-KW"/>
</dbReference>
<keyword evidence="10" id="KW-1185">Reference proteome</keyword>
<gene>
    <name evidence="9" type="ORF">GGR24_001879</name>
</gene>
<feature type="domain" description="HTH luxR-type" evidence="7">
    <location>
        <begin position="141"/>
        <end position="206"/>
    </location>
</feature>
<dbReference type="PROSITE" id="PS50110">
    <property type="entry name" value="RESPONSE_REGULATORY"/>
    <property type="match status" value="1"/>
</dbReference>
<dbReference type="InterPro" id="IPR000792">
    <property type="entry name" value="Tscrpt_reg_LuxR_C"/>
</dbReference>
<evidence type="ECO:0000256" key="5">
    <source>
        <dbReference type="ARBA" id="ARBA00023163"/>
    </source>
</evidence>
<dbReference type="PRINTS" id="PR00038">
    <property type="entry name" value="HTHLUXR"/>
</dbReference>
<dbReference type="GO" id="GO:0006355">
    <property type="term" value="P:regulation of DNA-templated transcription"/>
    <property type="evidence" value="ECO:0007669"/>
    <property type="project" value="InterPro"/>
</dbReference>
<dbReference type="PROSITE" id="PS50043">
    <property type="entry name" value="HTH_LUXR_2"/>
    <property type="match status" value="1"/>
</dbReference>
<evidence type="ECO:0000256" key="4">
    <source>
        <dbReference type="ARBA" id="ARBA00023125"/>
    </source>
</evidence>
<dbReference type="RefSeq" id="WP_183395065.1">
    <property type="nucleotide sequence ID" value="NZ_JACIDR010000002.1"/>
</dbReference>
<dbReference type="GO" id="GO:0000160">
    <property type="term" value="P:phosphorelay signal transduction system"/>
    <property type="evidence" value="ECO:0007669"/>
    <property type="project" value="UniProtKB-KW"/>
</dbReference>